<dbReference type="EMBL" id="BMXR01000001">
    <property type="protein sequence ID" value="GGX40162.1"/>
    <property type="molecule type" value="Genomic_DNA"/>
</dbReference>
<name>A0A918K1X1_9GAMM</name>
<comment type="caution">
    <text evidence="3">The sequence shown here is derived from an EMBL/GenBank/DDBJ whole genome shotgun (WGS) entry which is preliminary data.</text>
</comment>
<keyword evidence="4" id="KW-1185">Reference proteome</keyword>
<evidence type="ECO:0000313" key="4">
    <source>
        <dbReference type="Proteomes" id="UP000626148"/>
    </source>
</evidence>
<evidence type="ECO:0000256" key="1">
    <source>
        <dbReference type="SAM" id="MobiDB-lite"/>
    </source>
</evidence>
<evidence type="ECO:0000313" key="3">
    <source>
        <dbReference type="EMBL" id="GGX40162.1"/>
    </source>
</evidence>
<dbReference type="Proteomes" id="UP000626148">
    <property type="component" value="Unassembled WGS sequence"/>
</dbReference>
<feature type="compositionally biased region" description="Low complexity" evidence="1">
    <location>
        <begin position="51"/>
        <end position="65"/>
    </location>
</feature>
<sequence length="398" mass="43723">MKRLLILLASAVVISTAVLGLAALRPTPESDPTLQVSNRAVDADPEETVRTSRSSSRSPAASPEPVADDRESQPLTRADRDGSSSTDTAPANEPDFEQMLQQPLQQVAAAYAEQNRFPTFSQPIESPAELLRYKPHQPQTVSLPFPTPNGGTYQANVTLDQYRYFKGDRQQLTLDLSTSGGTFISDVQATVTTVEGDELYRLPLHVGPGTRIDHSQTVDLSDAWQDWPMELQWTVRARVGEQRLSVVAPFRYETPVAVLEGVGASRVEGEFLTIPLAIETDFPGYYFVQANLYSKDGSPLIHLQTEGPLTPNHPPLTLRASGAIFRHLNDAGPYVLRDVQVERLGGDALPDRFGQARRSEYAVTGFPLNDYADSTWTDTLAQQRLDFLESLGGTDSPN</sequence>
<keyword evidence="2" id="KW-0732">Signal</keyword>
<reference evidence="3" key="1">
    <citation type="journal article" date="2014" name="Int. J. Syst. Evol. Microbiol.">
        <title>Complete genome sequence of Corynebacterium casei LMG S-19264T (=DSM 44701T), isolated from a smear-ripened cheese.</title>
        <authorList>
            <consortium name="US DOE Joint Genome Institute (JGI-PGF)"/>
            <person name="Walter F."/>
            <person name="Albersmeier A."/>
            <person name="Kalinowski J."/>
            <person name="Ruckert C."/>
        </authorList>
    </citation>
    <scope>NUCLEOTIDE SEQUENCE</scope>
    <source>
        <strain evidence="3">KCTC 22169</strain>
    </source>
</reference>
<reference evidence="3" key="2">
    <citation type="submission" date="2020-09" db="EMBL/GenBank/DDBJ databases">
        <authorList>
            <person name="Sun Q."/>
            <person name="Kim S."/>
        </authorList>
    </citation>
    <scope>NUCLEOTIDE SEQUENCE</scope>
    <source>
        <strain evidence="3">KCTC 22169</strain>
    </source>
</reference>
<protein>
    <submittedName>
        <fullName evidence="3">Uncharacterized protein</fullName>
    </submittedName>
</protein>
<gene>
    <name evidence="3" type="ORF">GCM10007392_03520</name>
</gene>
<proteinExistence type="predicted"/>
<dbReference type="AlphaFoldDB" id="A0A918K1X1"/>
<feature type="region of interest" description="Disordered" evidence="1">
    <location>
        <begin position="26"/>
        <end position="93"/>
    </location>
</feature>
<feature type="signal peptide" evidence="2">
    <location>
        <begin position="1"/>
        <end position="22"/>
    </location>
</feature>
<evidence type="ECO:0000256" key="2">
    <source>
        <dbReference type="SAM" id="SignalP"/>
    </source>
</evidence>
<accession>A0A918K1X1</accession>
<feature type="chain" id="PRO_5037340734" evidence="2">
    <location>
        <begin position="23"/>
        <end position="398"/>
    </location>
</feature>
<organism evidence="3 4">
    <name type="scientific">Saccharospirillum salsuginis</name>
    <dbReference type="NCBI Taxonomy" id="418750"/>
    <lineage>
        <taxon>Bacteria</taxon>
        <taxon>Pseudomonadati</taxon>
        <taxon>Pseudomonadota</taxon>
        <taxon>Gammaproteobacteria</taxon>
        <taxon>Oceanospirillales</taxon>
        <taxon>Saccharospirillaceae</taxon>
        <taxon>Saccharospirillum</taxon>
    </lineage>
</organism>
<dbReference type="RefSeq" id="WP_189606766.1">
    <property type="nucleotide sequence ID" value="NZ_BMXR01000001.1"/>
</dbReference>
<feature type="compositionally biased region" description="Basic and acidic residues" evidence="1">
    <location>
        <begin position="67"/>
        <end position="82"/>
    </location>
</feature>